<evidence type="ECO:0000256" key="5">
    <source>
        <dbReference type="ARBA" id="ARBA00023329"/>
    </source>
</evidence>
<dbReference type="InterPro" id="IPR040057">
    <property type="entry name" value="Spe-39"/>
</dbReference>
<gene>
    <name evidence="8" type="ORF">g.39832</name>
</gene>
<evidence type="ECO:0000313" key="8">
    <source>
        <dbReference type="EMBL" id="JAS31348.1"/>
    </source>
</evidence>
<evidence type="ECO:0000256" key="4">
    <source>
        <dbReference type="ARBA" id="ARBA00022753"/>
    </source>
</evidence>
<comment type="subcellular location">
    <subcellularLocation>
        <location evidence="2">Cytoplasmic vesicle</location>
    </subcellularLocation>
    <subcellularLocation>
        <location evidence="1">Early endosome</location>
    </subcellularLocation>
    <subcellularLocation>
        <location evidence="3">Late endosome</location>
    </subcellularLocation>
</comment>
<evidence type="ECO:0000256" key="2">
    <source>
        <dbReference type="ARBA" id="ARBA00004541"/>
    </source>
</evidence>
<sequence length="433" mass="49460">MADNDDYWEKSETKGFNFDDDEAGGSQMCGVSLGGTARLFQQIQDMKQDDKPLSSFPETNKRTEADLHKLIPMKTLNCILEADNFDLPLPKSSVSLEEEVRILRRKVENFWIPLDVDQTVQKMFLGQPYMLELYRSYEDKKKLLEAAVALGDGDTILAVVLYLSKTLKKSLLNQLLMSSPVAANHYAAHLSRRMQTSDLMDLLEMLGRSKDASMKQFEVACQNQQRQLQRLRNCAKNHYFDSKTSKIIENFIQFLEWQDETGIKGDSVIDCLSQACHKHWSEAKGIPTSPLTLTNQQNISDKQFQWTAVTARAELKAWGDVENLFIAKSWLGGRKVKSSLSMEHIITQLHKFGAPSSILNGYMQFIDNVDRRLNIARTLHCHKTIIDVYVSQRDRQSLVSYKSSLHPQSEEYFYAENALRSPVNITFKASKVP</sequence>
<feature type="region of interest" description="Disordered" evidence="6">
    <location>
        <begin position="1"/>
        <end position="21"/>
    </location>
</feature>
<dbReference type="PANTHER" id="PTHR13364">
    <property type="entry name" value="DEFECTIVE SPERMATOGENESIS PROTEIN 39"/>
    <property type="match status" value="1"/>
</dbReference>
<keyword evidence="5" id="KW-0968">Cytoplasmic vesicle</keyword>
<dbReference type="GO" id="GO:0006886">
    <property type="term" value="P:intracellular protein transport"/>
    <property type="evidence" value="ECO:0007669"/>
    <property type="project" value="InterPro"/>
</dbReference>
<name>A0A1B6E093_9HEMI</name>
<evidence type="ECO:0000256" key="1">
    <source>
        <dbReference type="ARBA" id="ARBA00004412"/>
    </source>
</evidence>
<evidence type="ECO:0000256" key="3">
    <source>
        <dbReference type="ARBA" id="ARBA00004603"/>
    </source>
</evidence>
<feature type="domain" description="Vps16 C-terminal" evidence="7">
    <location>
        <begin position="137"/>
        <end position="324"/>
    </location>
</feature>
<dbReference type="Pfam" id="PF04840">
    <property type="entry name" value="Vps16_C"/>
    <property type="match status" value="1"/>
</dbReference>
<dbReference type="InterPro" id="IPR006925">
    <property type="entry name" value="Vps16_C"/>
</dbReference>
<dbReference type="GO" id="GO:0007034">
    <property type="term" value="P:vacuolar transport"/>
    <property type="evidence" value="ECO:0007669"/>
    <property type="project" value="TreeGrafter"/>
</dbReference>
<dbReference type="PANTHER" id="PTHR13364:SF6">
    <property type="entry name" value="SPERMATOGENESIS-DEFECTIVE PROTEIN 39 HOMOLOG"/>
    <property type="match status" value="1"/>
</dbReference>
<keyword evidence="4" id="KW-0967">Endosome</keyword>
<accession>A0A1B6E093</accession>
<protein>
    <recommendedName>
        <fullName evidence="7">Vps16 C-terminal domain-containing protein</fullName>
    </recommendedName>
</protein>
<dbReference type="GO" id="GO:0005770">
    <property type="term" value="C:late endosome"/>
    <property type="evidence" value="ECO:0007669"/>
    <property type="project" value="UniProtKB-SubCell"/>
</dbReference>
<organism evidence="8">
    <name type="scientific">Clastoptera arizonana</name>
    <name type="common">Arizona spittle bug</name>
    <dbReference type="NCBI Taxonomy" id="38151"/>
    <lineage>
        <taxon>Eukaryota</taxon>
        <taxon>Metazoa</taxon>
        <taxon>Ecdysozoa</taxon>
        <taxon>Arthropoda</taxon>
        <taxon>Hexapoda</taxon>
        <taxon>Insecta</taxon>
        <taxon>Pterygota</taxon>
        <taxon>Neoptera</taxon>
        <taxon>Paraneoptera</taxon>
        <taxon>Hemiptera</taxon>
        <taxon>Auchenorrhyncha</taxon>
        <taxon>Cercopoidea</taxon>
        <taxon>Clastopteridae</taxon>
        <taxon>Clastoptera</taxon>
    </lineage>
</organism>
<reference evidence="8" key="1">
    <citation type="submission" date="2015-12" db="EMBL/GenBank/DDBJ databases">
        <title>De novo transcriptome assembly of four potential Pierce s Disease insect vectors from Arizona vineyards.</title>
        <authorList>
            <person name="Tassone E.E."/>
        </authorList>
    </citation>
    <scope>NUCLEOTIDE SEQUENCE</scope>
</reference>
<evidence type="ECO:0000256" key="6">
    <source>
        <dbReference type="SAM" id="MobiDB-lite"/>
    </source>
</evidence>
<proteinExistence type="predicted"/>
<dbReference type="GO" id="GO:0005769">
    <property type="term" value="C:early endosome"/>
    <property type="evidence" value="ECO:0007669"/>
    <property type="project" value="UniProtKB-SubCell"/>
</dbReference>
<evidence type="ECO:0000259" key="7">
    <source>
        <dbReference type="Pfam" id="PF04840"/>
    </source>
</evidence>
<dbReference type="EMBL" id="GEDC01005950">
    <property type="protein sequence ID" value="JAS31348.1"/>
    <property type="molecule type" value="Transcribed_RNA"/>
</dbReference>
<dbReference type="AlphaFoldDB" id="A0A1B6E093"/>